<keyword evidence="1" id="KW-1133">Transmembrane helix</keyword>
<dbReference type="GO" id="GO:0140359">
    <property type="term" value="F:ABC-type transporter activity"/>
    <property type="evidence" value="ECO:0007669"/>
    <property type="project" value="InterPro"/>
</dbReference>
<keyword evidence="1" id="KW-0812">Transmembrane</keyword>
<keyword evidence="3" id="KW-1185">Reference proteome</keyword>
<feature type="transmembrane region" description="Helical" evidence="1">
    <location>
        <begin position="42"/>
        <end position="67"/>
    </location>
</feature>
<protein>
    <submittedName>
        <fullName evidence="2">Cu-processing system permease protein</fullName>
    </submittedName>
</protein>
<proteinExistence type="predicted"/>
<reference evidence="2 3" key="1">
    <citation type="submission" date="2016-10" db="EMBL/GenBank/DDBJ databases">
        <authorList>
            <person name="de Groot N.N."/>
        </authorList>
    </citation>
    <scope>NUCLEOTIDE SEQUENCE [LARGE SCALE GENOMIC DNA]</scope>
    <source>
        <strain evidence="2 3">DSM 21039</strain>
    </source>
</reference>
<evidence type="ECO:0000256" key="1">
    <source>
        <dbReference type="SAM" id="Phobius"/>
    </source>
</evidence>
<feature type="transmembrane region" description="Helical" evidence="1">
    <location>
        <begin position="88"/>
        <end position="116"/>
    </location>
</feature>
<dbReference type="Proteomes" id="UP000198984">
    <property type="component" value="Unassembled WGS sequence"/>
</dbReference>
<dbReference type="OrthoDB" id="1068411at2"/>
<evidence type="ECO:0000313" key="2">
    <source>
        <dbReference type="EMBL" id="SEN55477.1"/>
    </source>
</evidence>
<organism evidence="2 3">
    <name type="scientific">Chitinophaga rupis</name>
    <dbReference type="NCBI Taxonomy" id="573321"/>
    <lineage>
        <taxon>Bacteria</taxon>
        <taxon>Pseudomonadati</taxon>
        <taxon>Bacteroidota</taxon>
        <taxon>Chitinophagia</taxon>
        <taxon>Chitinophagales</taxon>
        <taxon>Chitinophagaceae</taxon>
        <taxon>Chitinophaga</taxon>
    </lineage>
</organism>
<gene>
    <name evidence="2" type="ORF">SAMN04488505_11165</name>
</gene>
<name>A0A1H8HHQ1_9BACT</name>
<feature type="transmembrane region" description="Helical" evidence="1">
    <location>
        <begin position="122"/>
        <end position="144"/>
    </location>
</feature>
<dbReference type="GO" id="GO:0005886">
    <property type="term" value="C:plasma membrane"/>
    <property type="evidence" value="ECO:0007669"/>
    <property type="project" value="UniProtKB-SubCell"/>
</dbReference>
<feature type="transmembrane region" description="Helical" evidence="1">
    <location>
        <begin position="151"/>
        <end position="176"/>
    </location>
</feature>
<evidence type="ECO:0000313" key="3">
    <source>
        <dbReference type="Proteomes" id="UP000198984"/>
    </source>
</evidence>
<feature type="transmembrane region" description="Helical" evidence="1">
    <location>
        <begin position="196"/>
        <end position="218"/>
    </location>
</feature>
<keyword evidence="1" id="KW-0472">Membrane</keyword>
<dbReference type="Pfam" id="PF12679">
    <property type="entry name" value="ABC2_membrane_2"/>
    <property type="match status" value="1"/>
</dbReference>
<dbReference type="RefSeq" id="WP_089920107.1">
    <property type="nucleotide sequence ID" value="NZ_FOBB01000011.1"/>
</dbReference>
<dbReference type="STRING" id="573321.SAMN04488505_11165"/>
<feature type="transmembrane region" description="Helical" evidence="1">
    <location>
        <begin position="18"/>
        <end position="36"/>
    </location>
</feature>
<sequence>MRTIIKYVLFDLLRNKTIIVYALILAAITISVSGMGDNASKGLLSLLNITLLFVPIISILFSTIYFFNSVEFTELLLAQPIRRKTMLLAQYAGIAIALSIAYLAGVGIPVCILYYTAATITLLVSGLFLTLIFSALALLIFVLFKDKTKGIGAAIITALFFTLLFDGLLLSFIYSFSDYPVDKPLLGLISLNPVDLARVLVLLQLDVAVMMGYSGALFKKFMGSATGSIYTVICMLCWTVIPLIIAARVFKKKDI</sequence>
<accession>A0A1H8HHQ1</accession>
<dbReference type="AlphaFoldDB" id="A0A1H8HHQ1"/>
<dbReference type="EMBL" id="FOBB01000011">
    <property type="protein sequence ID" value="SEN55477.1"/>
    <property type="molecule type" value="Genomic_DNA"/>
</dbReference>
<feature type="transmembrane region" description="Helical" evidence="1">
    <location>
        <begin position="230"/>
        <end position="250"/>
    </location>
</feature>